<organism evidence="1 2">
    <name type="scientific">Gordonia phage Daredevil</name>
    <dbReference type="NCBI Taxonomy" id="2283286"/>
    <lineage>
        <taxon>Viruses</taxon>
        <taxon>Duplodnaviria</taxon>
        <taxon>Heunggongvirae</taxon>
        <taxon>Uroviricota</taxon>
        <taxon>Caudoviricetes</taxon>
        <taxon>Daredevilvirus</taxon>
        <taxon>Daredevilvirus daredevil</taxon>
    </lineage>
</organism>
<dbReference type="Proteomes" id="UP000257597">
    <property type="component" value="Segment"/>
</dbReference>
<dbReference type="PROSITE" id="PS51318">
    <property type="entry name" value="TAT"/>
    <property type="match status" value="1"/>
</dbReference>
<evidence type="ECO:0000313" key="2">
    <source>
        <dbReference type="Proteomes" id="UP000257597"/>
    </source>
</evidence>
<accession>A0A345MIX8</accession>
<reference evidence="2" key="1">
    <citation type="submission" date="2018-07" db="EMBL/GenBank/DDBJ databases">
        <authorList>
            <person name="Quirk P.G."/>
            <person name="Krulwich T.A."/>
        </authorList>
    </citation>
    <scope>NUCLEOTIDE SEQUENCE [LARGE SCALE GENOMIC DNA]</scope>
</reference>
<name>A0A345MIX8_9CAUD</name>
<sequence length="134" mass="14809">MSTTRRRFARTAALMGATLGLALGAAIPAQAVTTDQYDRVKTVFCSSERYGNEVEYYAGDVKKDHTVQLRENNKGLWCGSSSFTEGDEYGDFIAASITNPKANYVYCAIWINGRIDVASEDRASEYSAPYTYCI</sequence>
<evidence type="ECO:0000313" key="1">
    <source>
        <dbReference type="EMBL" id="AXH70509.1"/>
    </source>
</evidence>
<dbReference type="EMBL" id="MH590603">
    <property type="protein sequence ID" value="AXH70509.1"/>
    <property type="molecule type" value="Genomic_DNA"/>
</dbReference>
<dbReference type="InterPro" id="IPR006311">
    <property type="entry name" value="TAT_signal"/>
</dbReference>
<gene>
    <name evidence="1" type="primary">122</name>
    <name evidence="1" type="ORF">SEA_DAREDEVIL_122</name>
</gene>
<dbReference type="KEGG" id="vg:54998112"/>
<keyword evidence="2" id="KW-1185">Reference proteome</keyword>
<protein>
    <submittedName>
        <fullName evidence="1">Uncharacterized protein</fullName>
    </submittedName>
</protein>
<dbReference type="RefSeq" id="YP_009807236.1">
    <property type="nucleotide sequence ID" value="NC_048021.1"/>
</dbReference>
<dbReference type="GeneID" id="54998112"/>
<proteinExistence type="predicted"/>